<dbReference type="EMBL" id="BAAAEO010000002">
    <property type="protein sequence ID" value="GAA0547351.1"/>
    <property type="molecule type" value="Genomic_DNA"/>
</dbReference>
<dbReference type="Proteomes" id="UP001501169">
    <property type="component" value="Unassembled WGS sequence"/>
</dbReference>
<feature type="transmembrane region" description="Helical" evidence="3">
    <location>
        <begin position="12"/>
        <end position="31"/>
    </location>
</feature>
<feature type="region of interest" description="Disordered" evidence="2">
    <location>
        <begin position="699"/>
        <end position="718"/>
    </location>
</feature>
<keyword evidence="1" id="KW-0175">Coiled coil</keyword>
<evidence type="ECO:0000313" key="5">
    <source>
        <dbReference type="Proteomes" id="UP001501169"/>
    </source>
</evidence>
<accession>A0ABN1DMK7</accession>
<feature type="transmembrane region" description="Helical" evidence="3">
    <location>
        <begin position="943"/>
        <end position="967"/>
    </location>
</feature>
<dbReference type="RefSeq" id="WP_226766349.1">
    <property type="nucleotide sequence ID" value="NZ_BAAAEO010000002.1"/>
</dbReference>
<evidence type="ECO:0000256" key="3">
    <source>
        <dbReference type="SAM" id="Phobius"/>
    </source>
</evidence>
<feature type="transmembrane region" description="Helical" evidence="3">
    <location>
        <begin position="995"/>
        <end position="1020"/>
    </location>
</feature>
<keyword evidence="3" id="KW-0812">Transmembrane</keyword>
<organism evidence="4 5">
    <name type="scientific">Rheinheimera aquimaris</name>
    <dbReference type="NCBI Taxonomy" id="412437"/>
    <lineage>
        <taxon>Bacteria</taxon>
        <taxon>Pseudomonadati</taxon>
        <taxon>Pseudomonadota</taxon>
        <taxon>Gammaproteobacteria</taxon>
        <taxon>Chromatiales</taxon>
        <taxon>Chromatiaceae</taxon>
        <taxon>Rheinheimera</taxon>
    </lineage>
</organism>
<evidence type="ECO:0000313" key="4">
    <source>
        <dbReference type="EMBL" id="GAA0547351.1"/>
    </source>
</evidence>
<reference evidence="4 5" key="1">
    <citation type="journal article" date="2019" name="Int. J. Syst. Evol. Microbiol.">
        <title>The Global Catalogue of Microorganisms (GCM) 10K type strain sequencing project: providing services to taxonomists for standard genome sequencing and annotation.</title>
        <authorList>
            <consortium name="The Broad Institute Genomics Platform"/>
            <consortium name="The Broad Institute Genome Sequencing Center for Infectious Disease"/>
            <person name="Wu L."/>
            <person name="Ma J."/>
        </authorList>
    </citation>
    <scope>NUCLEOTIDE SEQUENCE [LARGE SCALE GENOMIC DNA]</scope>
    <source>
        <strain evidence="4 5">JCM 14331</strain>
    </source>
</reference>
<name>A0ABN1DMK7_9GAMM</name>
<keyword evidence="3" id="KW-0472">Membrane</keyword>
<feature type="transmembrane region" description="Helical" evidence="3">
    <location>
        <begin position="1171"/>
        <end position="1190"/>
    </location>
</feature>
<keyword evidence="5" id="KW-1185">Reference proteome</keyword>
<evidence type="ECO:0000256" key="1">
    <source>
        <dbReference type="SAM" id="Coils"/>
    </source>
</evidence>
<sequence>MDSHRKRYTGVLVVTLSLIVATALTALFYYYKIEKNETYQNQLHFRELQRYGTLLTQSVDSLTVGVKSTLTDFELLRAKALWLKVEKKEQQQIEEIKNLSEDVTTKYKELVSKRGDLASAKKEFSQLTEKIKQIHKSKALLKPPPPVASEFSTGTNKLLEDKIDATKNEMQSSLKNVVSGPQLFNNKKAEQGRSSEITSMPSLESERDLDIEKLINELVEIFKFDPEDELFKNWRTQKAKSEELHKDVERMDVEFYSLRRQWNVLYFSVNDSVLEKATNSGGTSAATLPTPAKITLPNQCFINYLSSDNNNDDKNITLCISDYLKVAASLQKIKFSNINLIRPDGDCGKNCNSRIDQHDGKTSLFVVEKRAEMADKPYGMIVPLEDFLTASPLVPLVMLTDSSGERLFRAENLALGARHQGLRFENLSEVIKSAAGTGGSGASQSVQTQHVQLNTGLIEAAKTADTDSIRGTPLNLFHSRYFDTELAGESYRIFMTPWRHPQINNGAVYYLFAVQARDVLTLNKMAVSGSTVLLLMLMVVVLVAFLPLIKIRLVGYSQTFSRTDTHTLVLGLVMLITALSLALFHFLHYNGIKHQLDIIAKAVNRDMQTGFSSELSAWKGLAEKMDNTAEQFVGDRLFSDHPKFKQLGAVQEADKSKQRYSTHSGRYWPEGVARLKYRSANEQLRLRLIQKLQLTLPSQKVSSKESEEDGKPDASNYAEPTLLDSATTLWKDLQQQQQSQLQADPEQLSAPERPFFTGLAFWSSMRQFSPSREFIPLTGRHYVNNAFSCKQLDGVPFAPDCRNNMYIEQVLNKRDLRLNTWIGIPLFESPTAPNDQREIMIVGGQLLTFTQPVLPRHFQFLVFDNYTGEVLMHSDSRYSKIDNIFVDTDNNGRLKALAYQRQKQAQPLDVIYKGHDYRFAVSRLHENVPWTLVVMYDKAPFRLLNMSAAFFAFCLTVLVVCAVYLLIRVTPHGTQFIAAIIWPSQKRAAFAKRYAYLYIIGWLSVALITISFFSVAAGYYSANYLTNKYNYLNRLYVASRISEQEATLRNLSDTIYDGIKDDLHLKVPCFGFEIRAGIWSAECDSGSISKLRNSALKNLSVDNSFINFVWQNYSLDMTLLNEVWALAALSWDAVESKSNGKTTQAHNVVSSEFDTFDSPGAVIKSGLSSTLLLILSLACLVVLLLLYLLLRYWVWRRLMGLDQPPNFRINPNTQPLSSNNGYELYHAIARIMSGYKALDNECFYVQLIRPAAAMQAVLSGKVNEKDKPLLQAAGLAGLTLHSVQEMREWEAVKAAKESSSDKRTLALSGFETLALEKGKRLKALALLQRLKQQGEINLILVVEIAPLYRLTHPEAYPVPLKAEDKPDEAEILAWSELLRDFVKVYDWVPCAREFRPKASALNVLLYEANAWPELKRVAVEFFAYHFAVKQQNVYLQRDEKGYFSLISKQGDEDEAVQQGHFKSCMELLDALTKIDVDSSLMNSFDNKNRVNIISVINSINLNWSANQVIDFFGTAAGAHYRYRWELCTTQERLLMINIANEHLPNPRNYIPLDHLVRRGFIFCDKGWHLANHSFQKFVRTAEDREVVRSWIGEASESIWKYTRFPLLVVLFLLLAGLAYTATEAFQTLFAIFSAVLAAMPLVLRVFSFARGGSLE</sequence>
<feature type="transmembrane region" description="Helical" evidence="3">
    <location>
        <begin position="567"/>
        <end position="587"/>
    </location>
</feature>
<keyword evidence="3" id="KW-1133">Transmembrane helix</keyword>
<feature type="transmembrane region" description="Helical" evidence="3">
    <location>
        <begin position="525"/>
        <end position="546"/>
    </location>
</feature>
<gene>
    <name evidence="4" type="ORF">GCM10009098_13670</name>
</gene>
<feature type="coiled-coil region" evidence="1">
    <location>
        <begin position="117"/>
        <end position="176"/>
    </location>
</feature>
<feature type="transmembrane region" description="Helical" evidence="3">
    <location>
        <begin position="1604"/>
        <end position="1622"/>
    </location>
</feature>
<feature type="transmembrane region" description="Helical" evidence="3">
    <location>
        <begin position="1628"/>
        <end position="1646"/>
    </location>
</feature>
<protein>
    <submittedName>
        <fullName evidence="4">Uncharacterized protein</fullName>
    </submittedName>
</protein>
<feature type="compositionally biased region" description="Basic and acidic residues" evidence="2">
    <location>
        <begin position="702"/>
        <end position="712"/>
    </location>
</feature>
<proteinExistence type="predicted"/>
<evidence type="ECO:0000256" key="2">
    <source>
        <dbReference type="SAM" id="MobiDB-lite"/>
    </source>
</evidence>
<comment type="caution">
    <text evidence="4">The sequence shown here is derived from an EMBL/GenBank/DDBJ whole genome shotgun (WGS) entry which is preliminary data.</text>
</comment>